<protein>
    <recommendedName>
        <fullName evidence="2">Proliferating cell nuclear antigen PCNA N-terminal domain-containing protein</fullName>
    </recommendedName>
</protein>
<accession>A0A6C0KGD5</accession>
<organism evidence="1">
    <name type="scientific">viral metagenome</name>
    <dbReference type="NCBI Taxonomy" id="1070528"/>
    <lineage>
        <taxon>unclassified sequences</taxon>
        <taxon>metagenomes</taxon>
        <taxon>organismal metagenomes</taxon>
    </lineage>
</organism>
<dbReference type="EMBL" id="MN740856">
    <property type="protein sequence ID" value="QHU15398.1"/>
    <property type="molecule type" value="Genomic_DNA"/>
</dbReference>
<reference evidence="1" key="1">
    <citation type="journal article" date="2020" name="Nature">
        <title>Giant virus diversity and host interactions through global metagenomics.</title>
        <authorList>
            <person name="Schulz F."/>
            <person name="Roux S."/>
            <person name="Paez-Espino D."/>
            <person name="Jungbluth S."/>
            <person name="Walsh D.A."/>
            <person name="Denef V.J."/>
            <person name="McMahon K.D."/>
            <person name="Konstantinidis K.T."/>
            <person name="Eloe-Fadrosh E.A."/>
            <person name="Kyrpides N.C."/>
            <person name="Woyke T."/>
        </authorList>
    </citation>
    <scope>NUCLEOTIDE SEQUENCE</scope>
    <source>
        <strain evidence="1">GVMAG-S-1103017-68</strain>
    </source>
</reference>
<dbReference type="Gene3D" id="3.70.10.10">
    <property type="match status" value="1"/>
</dbReference>
<evidence type="ECO:0008006" key="2">
    <source>
        <dbReference type="Google" id="ProtNLM"/>
    </source>
</evidence>
<evidence type="ECO:0000313" key="1">
    <source>
        <dbReference type="EMBL" id="QHU15398.1"/>
    </source>
</evidence>
<proteinExistence type="predicted"/>
<sequence>MPATKRRKQAPMEWSANFDNRSDLERIVKAVREMGMPNVTMSFKKQDDFEGMRSEVKNSSLTCLLRVQLECEVLDANNPLRDHVVTVACDSFLGVLRGSGKPQFRLQLAQYEGDTSLIVKSFDTFDRSFTSSTTLQTMVEDETEPLPLNELSFQWLLRMDLNFFKSLIKNNKDLGCETVDISILESVGMETALSVVRFVCETTNISDTKELVSLAPVSSEDGHKLLDMHEEHVELLEVPEEDQLERKMHMKLDLSLLYQFVKSMDQRGKLKMMMNEDDFLLFKIDMATENSFIYYLQCSKVGSDDEDDEDDEDN</sequence>
<dbReference type="AlphaFoldDB" id="A0A6C0KGD5"/>
<name>A0A6C0KGD5_9ZZZZ</name>